<keyword evidence="2" id="KW-1185">Reference proteome</keyword>
<proteinExistence type="predicted"/>
<reference evidence="1" key="1">
    <citation type="submission" date="2022-02" db="EMBL/GenBank/DDBJ databases">
        <authorList>
            <person name="Zhang L."/>
            <person name="Yu H."/>
            <person name="Feng C."/>
        </authorList>
    </citation>
    <scope>NUCLEOTIDE SEQUENCE</scope>
</reference>
<evidence type="ECO:0000313" key="2">
    <source>
        <dbReference type="Proteomes" id="UP000829341"/>
    </source>
</evidence>
<sequence length="118" mass="13282">MTEQQELNVAIDTLNLEAKTMTHQFKVEFTFTCVNQAEDVAELVKHIHEVITEPADSGRFTVEQRIFCKLALQAGEKEGIEGVVREALRFCIRKGMPEALKGGIPSNWKHSPFKVIAL</sequence>
<accession>A0AC61TT68</accession>
<protein>
    <submittedName>
        <fullName evidence="1">Uncharacterized protein</fullName>
    </submittedName>
</protein>
<dbReference type="EMBL" id="OM716005">
    <property type="protein sequence ID" value="UNI71905.1"/>
    <property type="molecule type" value="Genomic_DNA"/>
</dbReference>
<dbReference type="Proteomes" id="UP000829341">
    <property type="component" value="Segment"/>
</dbReference>
<name>A0AC61TT68_9CAUD</name>
<organism evidence="1 2">
    <name type="scientific">Aeromonas phage vB_ AhaP_PT2</name>
    <dbReference type="NCBI Taxonomy" id="2924715"/>
    <lineage>
        <taxon>Viruses</taxon>
        <taxon>Duplodnaviria</taxon>
        <taxon>Heunggongvirae</taxon>
        <taxon>Uroviricota</taxon>
        <taxon>Caudoviricetes</taxon>
        <taxon>Autographivirales</taxon>
        <taxon>Autotranscriptaviridae</taxon>
        <taxon>Studiervirinae</taxon>
        <taxon>Armandvirus</taxon>
        <taxon>Armandvirus PT2</taxon>
    </lineage>
</organism>
<evidence type="ECO:0000313" key="1">
    <source>
        <dbReference type="EMBL" id="UNI71905.1"/>
    </source>
</evidence>